<feature type="region of interest" description="Disordered" evidence="1">
    <location>
        <begin position="1"/>
        <end position="22"/>
    </location>
</feature>
<dbReference type="Pfam" id="PF02517">
    <property type="entry name" value="Rce1-like"/>
    <property type="match status" value="1"/>
</dbReference>
<evidence type="ECO:0000313" key="4">
    <source>
        <dbReference type="EMBL" id="GHG00980.1"/>
    </source>
</evidence>
<keyword evidence="2" id="KW-1133">Transmembrane helix</keyword>
<name>A0ABQ3K2F8_9DEIO</name>
<evidence type="ECO:0000256" key="1">
    <source>
        <dbReference type="SAM" id="MobiDB-lite"/>
    </source>
</evidence>
<feature type="transmembrane region" description="Helical" evidence="2">
    <location>
        <begin position="49"/>
        <end position="70"/>
    </location>
</feature>
<keyword evidence="2" id="KW-0812">Transmembrane</keyword>
<evidence type="ECO:0000313" key="5">
    <source>
        <dbReference type="Proteomes" id="UP000632154"/>
    </source>
</evidence>
<organism evidence="4 5">
    <name type="scientific">Deinococcus piscis</name>
    <dbReference type="NCBI Taxonomy" id="394230"/>
    <lineage>
        <taxon>Bacteria</taxon>
        <taxon>Thermotogati</taxon>
        <taxon>Deinococcota</taxon>
        <taxon>Deinococci</taxon>
        <taxon>Deinococcales</taxon>
        <taxon>Deinococcaceae</taxon>
        <taxon>Deinococcus</taxon>
    </lineage>
</organism>
<keyword evidence="2" id="KW-0472">Membrane</keyword>
<evidence type="ECO:0000256" key="2">
    <source>
        <dbReference type="SAM" id="Phobius"/>
    </source>
</evidence>
<proteinExistence type="predicted"/>
<feature type="domain" description="CAAX prenyl protease 2/Lysostaphin resistance protein A-like" evidence="3">
    <location>
        <begin position="94"/>
        <end position="192"/>
    </location>
</feature>
<comment type="caution">
    <text evidence="4">The sequence shown here is derived from an EMBL/GenBank/DDBJ whole genome shotgun (WGS) entry which is preliminary data.</text>
</comment>
<dbReference type="RefSeq" id="WP_189642720.1">
    <property type="nucleotide sequence ID" value="NZ_BNAL01000011.1"/>
</dbReference>
<accession>A0ABQ3K2F8</accession>
<dbReference type="Proteomes" id="UP000632154">
    <property type="component" value="Unassembled WGS sequence"/>
</dbReference>
<feature type="transmembrane region" description="Helical" evidence="2">
    <location>
        <begin position="181"/>
        <end position="203"/>
    </location>
</feature>
<sequence>MSLPSAGPDLVGPPPVPLPPSRLPGPVRRWQAAYARSSPFGKTLRELGLAYLGYFLLLPLTLLVPGLAMSDDNAAGIDGVFQEALGSTNLPLALAGVALLLAVVVPVIEELIFRGIPLLLRLGLWRALPARHHRAVTLVLGLVSAVVFAQAHNLVPGTLPLPQLWLGLLTWYAASTRGLRYSMLLHGLNNAVVVALVSLLLAAGPDVLQGTPAESVPVPVPVSPLKMP</sequence>
<feature type="compositionally biased region" description="Pro residues" evidence="1">
    <location>
        <begin position="11"/>
        <end position="22"/>
    </location>
</feature>
<reference evidence="5" key="1">
    <citation type="journal article" date="2019" name="Int. J. Syst. Evol. Microbiol.">
        <title>The Global Catalogue of Microorganisms (GCM) 10K type strain sequencing project: providing services to taxonomists for standard genome sequencing and annotation.</title>
        <authorList>
            <consortium name="The Broad Institute Genomics Platform"/>
            <consortium name="The Broad Institute Genome Sequencing Center for Infectious Disease"/>
            <person name="Wu L."/>
            <person name="Ma J."/>
        </authorList>
    </citation>
    <scope>NUCLEOTIDE SEQUENCE [LARGE SCALE GENOMIC DNA]</scope>
    <source>
        <strain evidence="5">CGMCC 1.18439</strain>
    </source>
</reference>
<keyword evidence="5" id="KW-1185">Reference proteome</keyword>
<gene>
    <name evidence="4" type="ORF">GCM10017783_11460</name>
</gene>
<feature type="transmembrane region" description="Helical" evidence="2">
    <location>
        <begin position="90"/>
        <end position="113"/>
    </location>
</feature>
<evidence type="ECO:0000259" key="3">
    <source>
        <dbReference type="Pfam" id="PF02517"/>
    </source>
</evidence>
<dbReference type="EMBL" id="BNAL01000011">
    <property type="protein sequence ID" value="GHG00980.1"/>
    <property type="molecule type" value="Genomic_DNA"/>
</dbReference>
<dbReference type="InterPro" id="IPR003675">
    <property type="entry name" value="Rce1/LyrA-like_dom"/>
</dbReference>
<protein>
    <recommendedName>
        <fullName evidence="3">CAAX prenyl protease 2/Lysostaphin resistance protein A-like domain-containing protein</fullName>
    </recommendedName>
</protein>